<organism evidence="2 3">
    <name type="scientific">Angomonas deanei</name>
    <dbReference type="NCBI Taxonomy" id="59799"/>
    <lineage>
        <taxon>Eukaryota</taxon>
        <taxon>Discoba</taxon>
        <taxon>Euglenozoa</taxon>
        <taxon>Kinetoplastea</taxon>
        <taxon>Metakinetoplastina</taxon>
        <taxon>Trypanosomatida</taxon>
        <taxon>Trypanosomatidae</taxon>
        <taxon>Strigomonadinae</taxon>
        <taxon>Angomonas</taxon>
    </lineage>
</organism>
<dbReference type="VEuPathDB" id="TriTrypDB:ADEAN_000361800"/>
<dbReference type="Proteomes" id="UP000515908">
    <property type="component" value="Chromosome 06"/>
</dbReference>
<proteinExistence type="predicted"/>
<keyword evidence="3" id="KW-1185">Reference proteome</keyword>
<feature type="coiled-coil region" evidence="1">
    <location>
        <begin position="5"/>
        <end position="58"/>
    </location>
</feature>
<evidence type="ECO:0000256" key="1">
    <source>
        <dbReference type="SAM" id="Coils"/>
    </source>
</evidence>
<reference evidence="2 3" key="1">
    <citation type="submission" date="2020-08" db="EMBL/GenBank/DDBJ databases">
        <authorList>
            <person name="Newling K."/>
            <person name="Davey J."/>
            <person name="Forrester S."/>
        </authorList>
    </citation>
    <scope>NUCLEOTIDE SEQUENCE [LARGE SCALE GENOMIC DNA]</scope>
    <source>
        <strain evidence="3">Crithidia deanei Carvalho (ATCC PRA-265)</strain>
    </source>
</reference>
<protein>
    <submittedName>
        <fullName evidence="2">Uncharacterized protein</fullName>
    </submittedName>
</protein>
<evidence type="ECO:0000313" key="2">
    <source>
        <dbReference type="EMBL" id="CAD2216157.1"/>
    </source>
</evidence>
<evidence type="ECO:0000313" key="3">
    <source>
        <dbReference type="Proteomes" id="UP000515908"/>
    </source>
</evidence>
<dbReference type="AlphaFoldDB" id="A0A7G2CB76"/>
<accession>A0A7G2CB76</accession>
<dbReference type="EMBL" id="LR877150">
    <property type="protein sequence ID" value="CAD2216157.1"/>
    <property type="molecule type" value="Genomic_DNA"/>
</dbReference>
<name>A0A7G2CB76_9TRYP</name>
<gene>
    <name evidence="2" type="ORF">ADEAN_000361800</name>
</gene>
<sequence length="381" mass="43179">MKSIFVRQKRELKEALMENATLRKEHSDYERETTATIQKAQQELVDALEMRRKELLDKYYDLSTCECDLIGLYKYCKVYRVPEDVRVSVLAYDTREELTLPATLEDDVRGGSVGEFLEWMVVPLPGLKTIIGNYDIAAHFYVQYKKGIVPLPLLKSYCKDYGVKGQYTFTKEDLLTVTAVGTCLEYFTTVLPLLGEVTGVRFPDVGQYTLPEDPRTMIGGGSAGEFLTTVVDLMPEQNYMDGFYKRYQEYYLAYRAGDISHDVLKVFGHGRESDELWVGTAEQLSAGIRPAEYCETMLPLISIVTTIGVGPEIDTIDWCATLPERITAVSVIMCSAVTDFTPLLAMKGLNKVWHNEETHPSFKTIIDQLVNKGVTLEEWQP</sequence>
<keyword evidence="1" id="KW-0175">Coiled coil</keyword>